<feature type="transmembrane region" description="Helical" evidence="5">
    <location>
        <begin position="128"/>
        <end position="145"/>
    </location>
</feature>
<keyword evidence="4 5" id="KW-0472">Membrane</keyword>
<feature type="transmembrane region" description="Helical" evidence="5">
    <location>
        <begin position="423"/>
        <end position="442"/>
    </location>
</feature>
<feature type="transmembrane region" description="Helical" evidence="5">
    <location>
        <begin position="291"/>
        <end position="312"/>
    </location>
</feature>
<feature type="transmembrane region" description="Helical" evidence="5">
    <location>
        <begin position="157"/>
        <end position="185"/>
    </location>
</feature>
<dbReference type="EMBL" id="FSQT01000002">
    <property type="protein sequence ID" value="SIN43974.1"/>
    <property type="molecule type" value="Genomic_DNA"/>
</dbReference>
<dbReference type="STRING" id="709881.SAMN04489832_7148"/>
<sequence>MSTDVTEASLPPAVPALRRASRVYLSQQRIASLGPHSLLTFYVVFLMLVPSRLVFPGIGATGTVASLFVLVGLVWFLASWLMRRARPAPFTRAPRLALFGVAVAVLLSYVAAARRDAEPLEVSAADRGLIQLLVWTSIVLLATSVRNYDHLDRLLRVFVRCCTVIAVVALGEFVLGTSLTAWIQIPGMSSGAQELVTRGAFVRPTATAANTLELAAVMALALPFALQQAFHGGERKAMRRWLPVVLIAMGAITTVSRTSVVGLGVVLLVLLPTWNARRIGWTFATVLPSLAVARLALPGLFVTIMGLFTAMLNGGDNSTQSRTATSASVNAYIVERLWTGRGFGTFLPLMYRYTDNQYLLALLEMGVVGVVSIVLVYVTTLHCGGAGRRRFTDPARRETGQAFVAVGFVMLVVTFTFDTLSFPMVAGTSFLFLGLSGAYLGIARSEELQRGDPAL</sequence>
<dbReference type="Proteomes" id="UP000185124">
    <property type="component" value="Unassembled WGS sequence"/>
</dbReference>
<feature type="domain" description="O-antigen ligase-related" evidence="6">
    <location>
        <begin position="244"/>
        <end position="373"/>
    </location>
</feature>
<feature type="transmembrane region" description="Helical" evidence="5">
    <location>
        <begin position="246"/>
        <end position="271"/>
    </location>
</feature>
<evidence type="ECO:0000256" key="1">
    <source>
        <dbReference type="ARBA" id="ARBA00004141"/>
    </source>
</evidence>
<evidence type="ECO:0000259" key="6">
    <source>
        <dbReference type="Pfam" id="PF04932"/>
    </source>
</evidence>
<dbReference type="Pfam" id="PF04932">
    <property type="entry name" value="Wzy_C"/>
    <property type="match status" value="1"/>
</dbReference>
<dbReference type="GO" id="GO:0016874">
    <property type="term" value="F:ligase activity"/>
    <property type="evidence" value="ECO:0007669"/>
    <property type="project" value="UniProtKB-KW"/>
</dbReference>
<feature type="transmembrane region" description="Helical" evidence="5">
    <location>
        <begin position="399"/>
        <end position="417"/>
    </location>
</feature>
<protein>
    <submittedName>
        <fullName evidence="7">O-antigen ligase</fullName>
    </submittedName>
</protein>
<feature type="transmembrane region" description="Helical" evidence="5">
    <location>
        <begin position="55"/>
        <end position="81"/>
    </location>
</feature>
<dbReference type="PANTHER" id="PTHR37422">
    <property type="entry name" value="TEICHURONIC ACID BIOSYNTHESIS PROTEIN TUAE"/>
    <property type="match status" value="1"/>
</dbReference>
<accession>A0A1N6BD36</accession>
<organism evidence="7 8">
    <name type="scientific">Micromonospora cremea</name>
    <dbReference type="NCBI Taxonomy" id="709881"/>
    <lineage>
        <taxon>Bacteria</taxon>
        <taxon>Bacillati</taxon>
        <taxon>Actinomycetota</taxon>
        <taxon>Actinomycetes</taxon>
        <taxon>Micromonosporales</taxon>
        <taxon>Micromonosporaceae</taxon>
        <taxon>Micromonospora</taxon>
    </lineage>
</organism>
<dbReference type="AlphaFoldDB" id="A0A1N6BD36"/>
<name>A0A1N6BD36_9ACTN</name>
<dbReference type="OrthoDB" id="5243524at2"/>
<evidence type="ECO:0000256" key="3">
    <source>
        <dbReference type="ARBA" id="ARBA00022989"/>
    </source>
</evidence>
<keyword evidence="3 5" id="KW-1133">Transmembrane helix</keyword>
<keyword evidence="8" id="KW-1185">Reference proteome</keyword>
<keyword evidence="2 5" id="KW-0812">Transmembrane</keyword>
<dbReference type="GO" id="GO:0016020">
    <property type="term" value="C:membrane"/>
    <property type="evidence" value="ECO:0007669"/>
    <property type="project" value="UniProtKB-SubCell"/>
</dbReference>
<evidence type="ECO:0000313" key="8">
    <source>
        <dbReference type="Proteomes" id="UP000185124"/>
    </source>
</evidence>
<evidence type="ECO:0000313" key="7">
    <source>
        <dbReference type="EMBL" id="SIN43974.1"/>
    </source>
</evidence>
<evidence type="ECO:0000256" key="5">
    <source>
        <dbReference type="SAM" id="Phobius"/>
    </source>
</evidence>
<comment type="subcellular location">
    <subcellularLocation>
        <location evidence="1">Membrane</location>
        <topology evidence="1">Multi-pass membrane protein</topology>
    </subcellularLocation>
</comment>
<feature type="transmembrane region" description="Helical" evidence="5">
    <location>
        <begin position="93"/>
        <end position="112"/>
    </location>
</feature>
<dbReference type="PANTHER" id="PTHR37422:SF13">
    <property type="entry name" value="LIPOPOLYSACCHARIDE BIOSYNTHESIS PROTEIN PA4999-RELATED"/>
    <property type="match status" value="1"/>
</dbReference>
<feature type="transmembrane region" description="Helical" evidence="5">
    <location>
        <begin position="30"/>
        <end position="49"/>
    </location>
</feature>
<evidence type="ECO:0000256" key="4">
    <source>
        <dbReference type="ARBA" id="ARBA00023136"/>
    </source>
</evidence>
<dbReference type="InterPro" id="IPR007016">
    <property type="entry name" value="O-antigen_ligase-rel_domated"/>
</dbReference>
<evidence type="ECO:0000256" key="2">
    <source>
        <dbReference type="ARBA" id="ARBA00022692"/>
    </source>
</evidence>
<gene>
    <name evidence="7" type="ORF">SAMN04489832_7148</name>
</gene>
<proteinExistence type="predicted"/>
<reference evidence="8" key="1">
    <citation type="submission" date="2016-12" db="EMBL/GenBank/DDBJ databases">
        <authorList>
            <person name="Varghese N."/>
            <person name="Submissions S."/>
        </authorList>
    </citation>
    <scope>NUCLEOTIDE SEQUENCE [LARGE SCALE GENOMIC DNA]</scope>
    <source>
        <strain evidence="8">DSM 45599</strain>
    </source>
</reference>
<dbReference type="RefSeq" id="WP_143728610.1">
    <property type="nucleotide sequence ID" value="NZ_FSQT01000002.1"/>
</dbReference>
<dbReference type="InterPro" id="IPR051533">
    <property type="entry name" value="WaaL-like"/>
</dbReference>
<keyword evidence="7" id="KW-0436">Ligase</keyword>
<feature type="transmembrane region" description="Helical" evidence="5">
    <location>
        <begin position="357"/>
        <end position="378"/>
    </location>
</feature>